<feature type="transmembrane region" description="Helical" evidence="1">
    <location>
        <begin position="12"/>
        <end position="35"/>
    </location>
</feature>
<proteinExistence type="predicted"/>
<evidence type="ECO:0000313" key="2">
    <source>
        <dbReference type="EnsemblMetazoa" id="AQUA014954-PA"/>
    </source>
</evidence>
<accession>A0A182XT02</accession>
<dbReference type="EnsemblMetazoa" id="AQUA014954-RA">
    <property type="protein sequence ID" value="AQUA014954-PA"/>
    <property type="gene ID" value="AQUA014954"/>
</dbReference>
<dbReference type="AlphaFoldDB" id="A0A182XT02"/>
<organism evidence="2 3">
    <name type="scientific">Anopheles quadriannulatus</name>
    <name type="common">Mosquito</name>
    <dbReference type="NCBI Taxonomy" id="34691"/>
    <lineage>
        <taxon>Eukaryota</taxon>
        <taxon>Metazoa</taxon>
        <taxon>Ecdysozoa</taxon>
        <taxon>Arthropoda</taxon>
        <taxon>Hexapoda</taxon>
        <taxon>Insecta</taxon>
        <taxon>Pterygota</taxon>
        <taxon>Neoptera</taxon>
        <taxon>Endopterygota</taxon>
        <taxon>Diptera</taxon>
        <taxon>Nematocera</taxon>
        <taxon>Culicoidea</taxon>
        <taxon>Culicidae</taxon>
        <taxon>Anophelinae</taxon>
        <taxon>Anopheles</taxon>
    </lineage>
</organism>
<evidence type="ECO:0000256" key="1">
    <source>
        <dbReference type="SAM" id="Phobius"/>
    </source>
</evidence>
<reference evidence="2" key="1">
    <citation type="submission" date="2020-05" db="UniProtKB">
        <authorList>
            <consortium name="EnsemblMetazoa"/>
        </authorList>
    </citation>
    <scope>IDENTIFICATION</scope>
    <source>
        <strain evidence="2">SANGQUA</strain>
    </source>
</reference>
<keyword evidence="1" id="KW-1133">Transmembrane helix</keyword>
<keyword evidence="3" id="KW-1185">Reference proteome</keyword>
<evidence type="ECO:0000313" key="3">
    <source>
        <dbReference type="Proteomes" id="UP000076407"/>
    </source>
</evidence>
<keyword evidence="1" id="KW-0812">Transmembrane</keyword>
<keyword evidence="1" id="KW-0472">Membrane</keyword>
<protein>
    <submittedName>
        <fullName evidence="2">Uncharacterized protein</fullName>
    </submittedName>
</protein>
<sequence length="83" mass="9473">MVCLFLSEVFSMHIYVCVFVLYCFVLVMHSLCIIAKHTGFASLELYDKLNSLVVLVNMYNARFTVVLLIQSRLAAPVTKCQIH</sequence>
<dbReference type="VEuPathDB" id="VectorBase:AQUA014954"/>
<dbReference type="Proteomes" id="UP000076407">
    <property type="component" value="Unassembled WGS sequence"/>
</dbReference>
<name>A0A182XT02_ANOQN</name>